<evidence type="ECO:0000256" key="1">
    <source>
        <dbReference type="SAM" id="MobiDB-lite"/>
    </source>
</evidence>
<accession>A0AAV3RD08</accession>
<proteinExistence type="predicted"/>
<feature type="compositionally biased region" description="Basic and acidic residues" evidence="1">
    <location>
        <begin position="118"/>
        <end position="133"/>
    </location>
</feature>
<sequence length="156" mass="17318">MNGKLLYVYASSRPSRIKRLTSNFPISFRTSKVIFGEDDDLGYCEASNKINNNKENDDEYGASIMEERAPSTAEEFIRVAEEKAHHNEEDGLASQRIDKAKEAAGEAATASAMDESVETDHVKDSFKEAHDDYFGTSGGNFKRKGDEEEPSLPRSA</sequence>
<protein>
    <submittedName>
        <fullName evidence="2">Uncharacterized protein</fullName>
    </submittedName>
</protein>
<dbReference type="EMBL" id="BAABME010026667">
    <property type="protein sequence ID" value="GAA0174289.1"/>
    <property type="molecule type" value="Genomic_DNA"/>
</dbReference>
<dbReference type="Proteomes" id="UP001454036">
    <property type="component" value="Unassembled WGS sequence"/>
</dbReference>
<keyword evidence="3" id="KW-1185">Reference proteome</keyword>
<comment type="caution">
    <text evidence="2">The sequence shown here is derived from an EMBL/GenBank/DDBJ whole genome shotgun (WGS) entry which is preliminary data.</text>
</comment>
<name>A0AAV3RD08_LITER</name>
<gene>
    <name evidence="2" type="ORF">LIER_41693</name>
</gene>
<reference evidence="2 3" key="1">
    <citation type="submission" date="2024-01" db="EMBL/GenBank/DDBJ databases">
        <title>The complete chloroplast genome sequence of Lithospermum erythrorhizon: insights into the phylogenetic relationship among Boraginaceae species and the maternal lineages of purple gromwells.</title>
        <authorList>
            <person name="Okada T."/>
            <person name="Watanabe K."/>
        </authorList>
    </citation>
    <scope>NUCLEOTIDE SEQUENCE [LARGE SCALE GENOMIC DNA]</scope>
</reference>
<organism evidence="2 3">
    <name type="scientific">Lithospermum erythrorhizon</name>
    <name type="common">Purple gromwell</name>
    <name type="synonym">Lithospermum officinale var. erythrorhizon</name>
    <dbReference type="NCBI Taxonomy" id="34254"/>
    <lineage>
        <taxon>Eukaryota</taxon>
        <taxon>Viridiplantae</taxon>
        <taxon>Streptophyta</taxon>
        <taxon>Embryophyta</taxon>
        <taxon>Tracheophyta</taxon>
        <taxon>Spermatophyta</taxon>
        <taxon>Magnoliopsida</taxon>
        <taxon>eudicotyledons</taxon>
        <taxon>Gunneridae</taxon>
        <taxon>Pentapetalae</taxon>
        <taxon>asterids</taxon>
        <taxon>lamiids</taxon>
        <taxon>Boraginales</taxon>
        <taxon>Boraginaceae</taxon>
        <taxon>Boraginoideae</taxon>
        <taxon>Lithospermeae</taxon>
        <taxon>Lithospermum</taxon>
    </lineage>
</organism>
<dbReference type="AlphaFoldDB" id="A0AAV3RD08"/>
<evidence type="ECO:0000313" key="3">
    <source>
        <dbReference type="Proteomes" id="UP001454036"/>
    </source>
</evidence>
<evidence type="ECO:0000313" key="2">
    <source>
        <dbReference type="EMBL" id="GAA0174289.1"/>
    </source>
</evidence>
<feature type="region of interest" description="Disordered" evidence="1">
    <location>
        <begin position="100"/>
        <end position="156"/>
    </location>
</feature>